<dbReference type="InterPro" id="IPR036287">
    <property type="entry name" value="Rv1873-like_sf"/>
</dbReference>
<keyword evidence="11" id="KW-0585">Phenylalanine catabolism</keyword>
<sequence length="1106" mass="118641">QRARARRETMPFGCGGRPPLRRLGARRALAPARPPRRSLAAAAGAGPRRSWVDHGPQCSFPLQNLPYGVFSCAGRGPRCATAIGDLAVDLSALADAGLLAELPFHAGSVFRRPELNAFMALSRPAWLATRARLQELLAADGDERLRRDEGLRRAALRPLSEVAMHLPARIGDYTDFYASREHATNVGIMFRGRDNALQPNWLHLPVGYHGRASSVVVSGTPFARPRGQLQVNRDNPAEGSTYGPCKLLDYELEMGIFLGGELPPMGRPVTVEEAEEHIFGYVLLNDWSARDIQAWEYVPLGPFTAKSFATTISPWIVTPEALAPFRCATSAGVQDTPQPLPYLRDPDYSSYDLKLEVDMVTPSKGGEGRVVTTIAKSNFSHMYWTSRQMLAHHSVAGCPMSPGDLLGSGTISGTVDDSGGSSVNYGSLLEQTWRGKNEITLSDGAKRKFIQDGDAVVMRGYCQGDGFRVGFGECAGEVLPAGSLDTAPRAPEAPAAFAELKEVALRSYWRSTCSWRVRVALAHHGVPFETRPVHLVKGEQHSAEHLEGSDGAGQVPVLSFVDGGGRRHALTQSLAIIDFLDGVCAAAPGGSAPLVPPADGSTAGQLLRARALQIAEEVADIASNPLAQHEAKLAELEAIEKTKSAEAAMGTKGDTVPDFEVDKDFADQVAAEVEKLGGGQVGLFGNWRAGVDSDQWVEDAGAAGSSADRPAASPQPAKTAAGWEVGSAGRALLGLPATGGAQASLEKVAYDMLIGDAPVPGWSDPQSQQDQLETRVLEALSAEHRRRQWAAVVEEDRRLAALPRVHWLSTYPNNLIPSKLLTGWGMNWWLGGVAAVQDRANSLDWDILVDCLGAGPGGGVRQWAAGLRDPVHLPASWNYHGVAQQLRGAIRTLAAAPRGAKVLIFCRQGECRSACVAAVCLCAMGLMRVEQAVRLVRASRPQALPPGNSRAMEDIAKLEKLWENEGEALRHAAAAGEDDAGPAAPSGGEHHAEGGVVGRNVKSRLPGPTEDDPFDLRRRFCEPYREDFQTALREIKAGRKRSCWSWYIFPTAPWVVNGVERGNPRAGLSPAMAQDGSPTADHDEGGADLPKGYRVRGRDLSKTARA</sequence>
<dbReference type="Gene3D" id="3.40.30.10">
    <property type="entry name" value="Glutaredoxin"/>
    <property type="match status" value="1"/>
</dbReference>
<dbReference type="SUPFAM" id="SSF56529">
    <property type="entry name" value="FAH"/>
    <property type="match status" value="1"/>
</dbReference>
<dbReference type="Gene3D" id="2.30.30.230">
    <property type="entry name" value="Fumarylacetoacetase, N-terminal domain"/>
    <property type="match status" value="1"/>
</dbReference>
<dbReference type="InterPro" id="IPR000387">
    <property type="entry name" value="Tyr_Pase_dom"/>
</dbReference>
<keyword evidence="10" id="KW-0828">Tyrosine catabolism</keyword>
<dbReference type="InterPro" id="IPR029021">
    <property type="entry name" value="Prot-tyrosine_phosphatase-like"/>
</dbReference>
<evidence type="ECO:0000313" key="15">
    <source>
        <dbReference type="EMBL" id="CAK0865796.1"/>
    </source>
</evidence>
<feature type="compositionally biased region" description="Basic and acidic residues" evidence="12">
    <location>
        <begin position="1096"/>
        <end position="1106"/>
    </location>
</feature>
<evidence type="ECO:0000256" key="5">
    <source>
        <dbReference type="ARBA" id="ARBA00012094"/>
    </source>
</evidence>
<dbReference type="Gene3D" id="1.25.40.380">
    <property type="entry name" value="Protein of unknown function DUF1810"/>
    <property type="match status" value="1"/>
</dbReference>
<evidence type="ECO:0000256" key="11">
    <source>
        <dbReference type="ARBA" id="ARBA00023232"/>
    </source>
</evidence>
<organism evidence="15 16">
    <name type="scientific">Prorocentrum cordatum</name>
    <dbReference type="NCBI Taxonomy" id="2364126"/>
    <lineage>
        <taxon>Eukaryota</taxon>
        <taxon>Sar</taxon>
        <taxon>Alveolata</taxon>
        <taxon>Dinophyceae</taxon>
        <taxon>Prorocentrales</taxon>
        <taxon>Prorocentraceae</taxon>
        <taxon>Prorocentrum</taxon>
    </lineage>
</organism>
<evidence type="ECO:0000256" key="6">
    <source>
        <dbReference type="ARBA" id="ARBA00022723"/>
    </source>
</evidence>
<dbReference type="PROSITE" id="PS50056">
    <property type="entry name" value="TYR_PHOSPHATASE_2"/>
    <property type="match status" value="1"/>
</dbReference>
<evidence type="ECO:0000313" key="16">
    <source>
        <dbReference type="Proteomes" id="UP001189429"/>
    </source>
</evidence>
<dbReference type="EC" id="3.7.1.2" evidence="5"/>
<dbReference type="InterPro" id="IPR036249">
    <property type="entry name" value="Thioredoxin-like_sf"/>
</dbReference>
<accession>A0ABN9UZR5</accession>
<dbReference type="InterPro" id="IPR014937">
    <property type="entry name" value="DUF1810"/>
</dbReference>
<dbReference type="PANTHER" id="PTHR43069">
    <property type="entry name" value="FUMARYLACETOACETASE"/>
    <property type="match status" value="1"/>
</dbReference>
<comment type="cofactor">
    <cofactor evidence="2">
        <name>Mg(2+)</name>
        <dbReference type="ChEBI" id="CHEBI:18420"/>
    </cofactor>
</comment>
<dbReference type="NCBIfam" id="TIGR01266">
    <property type="entry name" value="fum_ac_acetase"/>
    <property type="match status" value="1"/>
</dbReference>
<feature type="region of interest" description="Disordered" evidence="12">
    <location>
        <begin position="1066"/>
        <end position="1106"/>
    </location>
</feature>
<dbReference type="SUPFAM" id="SSF140736">
    <property type="entry name" value="Rv1873-like"/>
    <property type="match status" value="1"/>
</dbReference>
<evidence type="ECO:0000259" key="13">
    <source>
        <dbReference type="PROSITE" id="PS50056"/>
    </source>
</evidence>
<comment type="caution">
    <text evidence="15">The sequence shown here is derived from an EMBL/GenBank/DDBJ whole genome shotgun (WGS) entry which is preliminary data.</text>
</comment>
<proteinExistence type="inferred from homology"/>
<feature type="domain" description="Tyrosine specific protein phosphatases" evidence="13">
    <location>
        <begin position="884"/>
        <end position="944"/>
    </location>
</feature>
<keyword evidence="6" id="KW-0479">Metal-binding</keyword>
<dbReference type="Gene3D" id="3.90.190.10">
    <property type="entry name" value="Protein tyrosine phosphatase superfamily"/>
    <property type="match status" value="1"/>
</dbReference>
<comment type="similarity">
    <text evidence="4">Belongs to the FAH family.</text>
</comment>
<feature type="non-terminal residue" evidence="15">
    <location>
        <position position="1"/>
    </location>
</feature>
<name>A0ABN9UZR5_9DINO</name>
<dbReference type="InterPro" id="IPR004045">
    <property type="entry name" value="Glutathione_S-Trfase_N"/>
</dbReference>
<keyword evidence="8" id="KW-0106">Calcium</keyword>
<dbReference type="PANTHER" id="PTHR43069:SF2">
    <property type="entry name" value="FUMARYLACETOACETASE"/>
    <property type="match status" value="1"/>
</dbReference>
<dbReference type="Pfam" id="PF13409">
    <property type="entry name" value="GST_N_2"/>
    <property type="match status" value="1"/>
</dbReference>
<evidence type="ECO:0000256" key="2">
    <source>
        <dbReference type="ARBA" id="ARBA00001946"/>
    </source>
</evidence>
<evidence type="ECO:0000256" key="1">
    <source>
        <dbReference type="ARBA" id="ARBA00001913"/>
    </source>
</evidence>
<feature type="compositionally biased region" description="Low complexity" evidence="12">
    <location>
        <begin position="27"/>
        <end position="49"/>
    </location>
</feature>
<keyword evidence="16" id="KW-1185">Reference proteome</keyword>
<keyword evidence="9" id="KW-0460">Magnesium</keyword>
<dbReference type="InterPro" id="IPR005959">
    <property type="entry name" value="Fumarylacetoacetase"/>
</dbReference>
<evidence type="ECO:0000256" key="3">
    <source>
        <dbReference type="ARBA" id="ARBA00004782"/>
    </source>
</evidence>
<evidence type="ECO:0000256" key="10">
    <source>
        <dbReference type="ARBA" id="ARBA00022878"/>
    </source>
</evidence>
<evidence type="ECO:0000256" key="9">
    <source>
        <dbReference type="ARBA" id="ARBA00022842"/>
    </source>
</evidence>
<gene>
    <name evidence="15" type="ORF">PCOR1329_LOCUS53228</name>
</gene>
<keyword evidence="7" id="KW-0378">Hydrolase</keyword>
<dbReference type="PROSITE" id="PS50404">
    <property type="entry name" value="GST_NTER"/>
    <property type="match status" value="1"/>
</dbReference>
<dbReference type="Pfam" id="PF08837">
    <property type="entry name" value="DUF1810"/>
    <property type="match status" value="1"/>
</dbReference>
<evidence type="ECO:0000256" key="12">
    <source>
        <dbReference type="SAM" id="MobiDB-lite"/>
    </source>
</evidence>
<dbReference type="InterPro" id="IPR036663">
    <property type="entry name" value="Fumarylacetoacetase_C_sf"/>
</dbReference>
<feature type="region of interest" description="Disordered" evidence="12">
    <location>
        <begin position="700"/>
        <end position="722"/>
    </location>
</feature>
<evidence type="ECO:0000256" key="8">
    <source>
        <dbReference type="ARBA" id="ARBA00022837"/>
    </source>
</evidence>
<dbReference type="SUPFAM" id="SSF63433">
    <property type="entry name" value="Fumarylacetoacetate hydrolase, FAH, N-terminal domain"/>
    <property type="match status" value="1"/>
</dbReference>
<dbReference type="InterPro" id="IPR015377">
    <property type="entry name" value="Fumarylacetoacetase_N"/>
</dbReference>
<dbReference type="Proteomes" id="UP001189429">
    <property type="component" value="Unassembled WGS sequence"/>
</dbReference>
<feature type="region of interest" description="Disordered" evidence="12">
    <location>
        <begin position="27"/>
        <end position="50"/>
    </location>
</feature>
<evidence type="ECO:0000256" key="4">
    <source>
        <dbReference type="ARBA" id="ARBA00010211"/>
    </source>
</evidence>
<dbReference type="Gene3D" id="3.90.850.10">
    <property type="entry name" value="Fumarylacetoacetase-like, C-terminal domain"/>
    <property type="match status" value="1"/>
</dbReference>
<dbReference type="SUPFAM" id="SSF52833">
    <property type="entry name" value="Thioredoxin-like"/>
    <property type="match status" value="1"/>
</dbReference>
<dbReference type="SUPFAM" id="SSF52799">
    <property type="entry name" value="(Phosphotyrosine protein) phosphatases II"/>
    <property type="match status" value="1"/>
</dbReference>
<comment type="pathway">
    <text evidence="3">Amino-acid degradation; L-phenylalanine degradation; acetoacetate and fumarate from L-phenylalanine: step 6/6.</text>
</comment>
<dbReference type="Pfam" id="PF01557">
    <property type="entry name" value="FAA_hydrolase"/>
    <property type="match status" value="1"/>
</dbReference>
<dbReference type="EMBL" id="CAUYUJ010016487">
    <property type="protein sequence ID" value="CAK0865796.1"/>
    <property type="molecule type" value="Genomic_DNA"/>
</dbReference>
<dbReference type="InterPro" id="IPR011234">
    <property type="entry name" value="Fumarylacetoacetase-like_C"/>
</dbReference>
<reference evidence="15" key="1">
    <citation type="submission" date="2023-10" db="EMBL/GenBank/DDBJ databases">
        <authorList>
            <person name="Chen Y."/>
            <person name="Shah S."/>
            <person name="Dougan E. K."/>
            <person name="Thang M."/>
            <person name="Chan C."/>
        </authorList>
    </citation>
    <scope>NUCLEOTIDE SEQUENCE [LARGE SCALE GENOMIC DNA]</scope>
</reference>
<feature type="region of interest" description="Disordered" evidence="12">
    <location>
        <begin position="973"/>
        <end position="1015"/>
    </location>
</feature>
<feature type="domain" description="GST N-terminal" evidence="14">
    <location>
        <begin position="501"/>
        <end position="588"/>
    </location>
</feature>
<comment type="cofactor">
    <cofactor evidence="1">
        <name>Ca(2+)</name>
        <dbReference type="ChEBI" id="CHEBI:29108"/>
    </cofactor>
</comment>
<dbReference type="Pfam" id="PF09298">
    <property type="entry name" value="FAA_hydrolase_N"/>
    <property type="match status" value="1"/>
</dbReference>
<protein>
    <recommendedName>
        <fullName evidence="5">fumarylacetoacetase</fullName>
        <ecNumber evidence="5">3.7.1.2</ecNumber>
    </recommendedName>
</protein>
<evidence type="ECO:0000256" key="7">
    <source>
        <dbReference type="ARBA" id="ARBA00022801"/>
    </source>
</evidence>
<evidence type="ECO:0000259" key="14">
    <source>
        <dbReference type="PROSITE" id="PS50404"/>
    </source>
</evidence>
<dbReference type="InterPro" id="IPR036462">
    <property type="entry name" value="Fumarylacetoacetase_N_sf"/>
</dbReference>